<proteinExistence type="predicted"/>
<keyword evidence="2" id="KW-1185">Reference proteome</keyword>
<gene>
    <name evidence="1" type="ORF">H4S07_002408</name>
</gene>
<dbReference type="EMBL" id="JANBUP010000587">
    <property type="protein sequence ID" value="KAJ2810888.1"/>
    <property type="molecule type" value="Genomic_DNA"/>
</dbReference>
<sequence>MSGANTVAPYSVAIVLLVLFIMAVTHRYRRKQQKIRNRRDIEAGSSVLGDRIFAPVASVQTQPRHPIASNVAARASVDSQLPIYTQPVAEPPQPESLLPPPYAPEDPAPRVTKPPSVLLR</sequence>
<comment type="caution">
    <text evidence="1">The sequence shown here is derived from an EMBL/GenBank/DDBJ whole genome shotgun (WGS) entry which is preliminary data.</text>
</comment>
<evidence type="ECO:0000313" key="1">
    <source>
        <dbReference type="EMBL" id="KAJ2810888.1"/>
    </source>
</evidence>
<protein>
    <submittedName>
        <fullName evidence="1">Uncharacterized protein</fullName>
    </submittedName>
</protein>
<organism evidence="1 2">
    <name type="scientific">Coemansia furcata</name>
    <dbReference type="NCBI Taxonomy" id="417177"/>
    <lineage>
        <taxon>Eukaryota</taxon>
        <taxon>Fungi</taxon>
        <taxon>Fungi incertae sedis</taxon>
        <taxon>Zoopagomycota</taxon>
        <taxon>Kickxellomycotina</taxon>
        <taxon>Kickxellomycetes</taxon>
        <taxon>Kickxellales</taxon>
        <taxon>Kickxellaceae</taxon>
        <taxon>Coemansia</taxon>
    </lineage>
</organism>
<dbReference type="Proteomes" id="UP001140096">
    <property type="component" value="Unassembled WGS sequence"/>
</dbReference>
<accession>A0ACC1LKN1</accession>
<reference evidence="1" key="1">
    <citation type="submission" date="2022-07" db="EMBL/GenBank/DDBJ databases">
        <title>Phylogenomic reconstructions and comparative analyses of Kickxellomycotina fungi.</title>
        <authorList>
            <person name="Reynolds N.K."/>
            <person name="Stajich J.E."/>
            <person name="Barry K."/>
            <person name="Grigoriev I.V."/>
            <person name="Crous P."/>
            <person name="Smith M.E."/>
        </authorList>
    </citation>
    <scope>NUCLEOTIDE SEQUENCE</scope>
    <source>
        <strain evidence="1">CBS 102833</strain>
    </source>
</reference>
<name>A0ACC1LKN1_9FUNG</name>
<evidence type="ECO:0000313" key="2">
    <source>
        <dbReference type="Proteomes" id="UP001140096"/>
    </source>
</evidence>